<keyword evidence="1" id="KW-0808">Transferase</keyword>
<keyword evidence="1" id="KW-0489">Methyltransferase</keyword>
<keyword evidence="2" id="KW-1185">Reference proteome</keyword>
<reference evidence="1" key="1">
    <citation type="submission" date="2022-07" db="EMBL/GenBank/DDBJ databases">
        <authorList>
            <person name="Otstavnykh N."/>
            <person name="Isaeva M."/>
            <person name="Bystritskaya E."/>
        </authorList>
    </citation>
    <scope>NUCLEOTIDE SEQUENCE</scope>
    <source>
        <strain evidence="1">KCTC 52189</strain>
    </source>
</reference>
<protein>
    <submittedName>
        <fullName evidence="1">Class I SAM-dependent methyltransferase</fullName>
    </submittedName>
</protein>
<dbReference type="GO" id="GO:0032259">
    <property type="term" value="P:methylation"/>
    <property type="evidence" value="ECO:0007669"/>
    <property type="project" value="UniProtKB-KW"/>
</dbReference>
<sequence>MFDRETVSYRVKQILTALGIRKSGFFTPFAYASSVSSEVPAYEAVEAFFEGSIADFKVFLESIKTTLPDFRKAVEENAIPFEECGMFPKLDSIAAYHLVRERKPTRVVEIGSGASTHVLARALNDNQHGNLLCIDPKPRRSIESTGAEVHCRTLSTEDAKLVENFEPNDVLFIDSSHVMLPGMDVDIQFNRMFPALPSGALVHVHDIFLPDSYPVEWNQRMFSEQNALIGWILSGFFEVIFPSYYVATRLEPELKEVLQDITPINPQQNAGSIWLKRI</sequence>
<dbReference type="InterPro" id="IPR029063">
    <property type="entry name" value="SAM-dependent_MTases_sf"/>
</dbReference>
<dbReference type="Proteomes" id="UP001226762">
    <property type="component" value="Unassembled WGS sequence"/>
</dbReference>
<proteinExistence type="predicted"/>
<dbReference type="GO" id="GO:0008168">
    <property type="term" value="F:methyltransferase activity"/>
    <property type="evidence" value="ECO:0007669"/>
    <property type="project" value="UniProtKB-KW"/>
</dbReference>
<evidence type="ECO:0000313" key="1">
    <source>
        <dbReference type="EMBL" id="MDQ2089678.1"/>
    </source>
</evidence>
<evidence type="ECO:0000313" key="2">
    <source>
        <dbReference type="Proteomes" id="UP001226762"/>
    </source>
</evidence>
<name>A0AAE3WBY6_9RHOB</name>
<reference evidence="1" key="2">
    <citation type="submission" date="2023-02" db="EMBL/GenBank/DDBJ databases">
        <title>'Rhodoalgimonas zhirmunskyi' gen. nov., isolated from a red alga.</title>
        <authorList>
            <person name="Nedashkovskaya O.I."/>
            <person name="Otstavnykh N.Y."/>
            <person name="Bystritskaya E.P."/>
            <person name="Balabanova L.A."/>
            <person name="Isaeva M.P."/>
        </authorList>
    </citation>
    <scope>NUCLEOTIDE SEQUENCE</scope>
    <source>
        <strain evidence="1">KCTC 52189</strain>
    </source>
</reference>
<dbReference type="EMBL" id="JANHAX010000002">
    <property type="protein sequence ID" value="MDQ2089678.1"/>
    <property type="molecule type" value="Genomic_DNA"/>
</dbReference>
<dbReference type="AlphaFoldDB" id="A0AAE3WBY6"/>
<dbReference type="Pfam" id="PF13578">
    <property type="entry name" value="Methyltransf_24"/>
    <property type="match status" value="1"/>
</dbReference>
<dbReference type="SUPFAM" id="SSF53335">
    <property type="entry name" value="S-adenosyl-L-methionine-dependent methyltransferases"/>
    <property type="match status" value="1"/>
</dbReference>
<comment type="caution">
    <text evidence="1">The sequence shown here is derived from an EMBL/GenBank/DDBJ whole genome shotgun (WGS) entry which is preliminary data.</text>
</comment>
<dbReference type="RefSeq" id="WP_306734949.1">
    <property type="nucleotide sequence ID" value="NZ_JANHAX010000002.1"/>
</dbReference>
<gene>
    <name evidence="1" type="ORF">NO357_07180</name>
</gene>
<organism evidence="1 2">
    <name type="scientific">Marimonas arenosa</name>
    <dbReference type="NCBI Taxonomy" id="1795305"/>
    <lineage>
        <taxon>Bacteria</taxon>
        <taxon>Pseudomonadati</taxon>
        <taxon>Pseudomonadota</taxon>
        <taxon>Alphaproteobacteria</taxon>
        <taxon>Rhodobacterales</taxon>
        <taxon>Paracoccaceae</taxon>
        <taxon>Marimonas</taxon>
    </lineage>
</organism>
<dbReference type="Gene3D" id="3.40.50.150">
    <property type="entry name" value="Vaccinia Virus protein VP39"/>
    <property type="match status" value="1"/>
</dbReference>
<accession>A0AAE3WBY6</accession>